<protein>
    <submittedName>
        <fullName evidence="1">Uncharacterized protein</fullName>
    </submittedName>
</protein>
<name>A0A8X6JKA9_9ARAC</name>
<dbReference type="AlphaFoldDB" id="A0A8X6JKA9"/>
<organism evidence="1 2">
    <name type="scientific">Trichonephila inaurata madagascariensis</name>
    <dbReference type="NCBI Taxonomy" id="2747483"/>
    <lineage>
        <taxon>Eukaryota</taxon>
        <taxon>Metazoa</taxon>
        <taxon>Ecdysozoa</taxon>
        <taxon>Arthropoda</taxon>
        <taxon>Chelicerata</taxon>
        <taxon>Arachnida</taxon>
        <taxon>Araneae</taxon>
        <taxon>Araneomorphae</taxon>
        <taxon>Entelegynae</taxon>
        <taxon>Araneoidea</taxon>
        <taxon>Nephilidae</taxon>
        <taxon>Trichonephila</taxon>
        <taxon>Trichonephila inaurata</taxon>
    </lineage>
</organism>
<evidence type="ECO:0000313" key="2">
    <source>
        <dbReference type="Proteomes" id="UP000886998"/>
    </source>
</evidence>
<keyword evidence="2" id="KW-1185">Reference proteome</keyword>
<sequence>MIACNARGSIERTIFLAKGHNDMLAAFLKARIFQLGDMGKLKKETKNDHLPEKHPIHALLCFQQLQLRADLQMA</sequence>
<gene>
    <name evidence="1" type="ORF">TNIN_189771</name>
</gene>
<reference evidence="1" key="1">
    <citation type="submission" date="2020-08" db="EMBL/GenBank/DDBJ databases">
        <title>Multicomponent nature underlies the extraordinary mechanical properties of spider dragline silk.</title>
        <authorList>
            <person name="Kono N."/>
            <person name="Nakamura H."/>
            <person name="Mori M."/>
            <person name="Yoshida Y."/>
            <person name="Ohtoshi R."/>
            <person name="Malay A.D."/>
            <person name="Moran D.A.P."/>
            <person name="Tomita M."/>
            <person name="Numata K."/>
            <person name="Arakawa K."/>
        </authorList>
    </citation>
    <scope>NUCLEOTIDE SEQUENCE</scope>
</reference>
<comment type="caution">
    <text evidence="1">The sequence shown here is derived from an EMBL/GenBank/DDBJ whole genome shotgun (WGS) entry which is preliminary data.</text>
</comment>
<dbReference type="Proteomes" id="UP000886998">
    <property type="component" value="Unassembled WGS sequence"/>
</dbReference>
<dbReference type="EMBL" id="BMAV01025108">
    <property type="protein sequence ID" value="GFS38543.1"/>
    <property type="molecule type" value="Genomic_DNA"/>
</dbReference>
<proteinExistence type="predicted"/>
<accession>A0A8X6JKA9</accession>
<evidence type="ECO:0000313" key="1">
    <source>
        <dbReference type="EMBL" id="GFS38543.1"/>
    </source>
</evidence>